<proteinExistence type="inferred from homology"/>
<keyword evidence="6" id="KW-0406">Ion transport</keyword>
<gene>
    <name evidence="8" type="primary">LOC108679826</name>
</gene>
<dbReference type="OrthoDB" id="201595at2759"/>
<dbReference type="GO" id="GO:0034707">
    <property type="term" value="C:chloride channel complex"/>
    <property type="evidence" value="ECO:0007669"/>
    <property type="project" value="UniProtKB-KW"/>
</dbReference>
<dbReference type="PANTHER" id="PTHR10736">
    <property type="entry name" value="BESTROPHIN"/>
    <property type="match status" value="1"/>
</dbReference>
<dbReference type="RefSeq" id="XP_018024043.2">
    <property type="nucleotide sequence ID" value="XM_018168554.2"/>
</dbReference>
<sequence>MTVSYTKDVVSNKGLGCFLKLLLRWRGSVYKLIWMDLLVYLTFYFALSFVYRFALNDYGKHLFEQVSLTCSRHAENIPLSFVLGFFVSLVVGRWWDQFRAIPWPDTLALFVSTSLAGNDRRGRMMRRTILRYINFSMSFTFSMISPIVKRRFPTLAHFEDAGFITGNERQIYSRMSERTPHTLYWMPMAWAGALVCRARKENRIKDDIAMKTIIDEITRLRSRCGSLLGYDAINIPLVYTQVVTWAVYAFFIMNLMGRQFLDPSKGYEKFPIDYYFPVFTTLQFCFYMGWLKVAESLINPFGDDDDDFEMNFLVDRNLQVI</sequence>
<name>A0A8B7PD71_HYAAZ</name>
<feature type="transmembrane region" description="Helical" evidence="6">
    <location>
        <begin position="129"/>
        <end position="148"/>
    </location>
</feature>
<evidence type="ECO:0000313" key="7">
    <source>
        <dbReference type="Proteomes" id="UP000694843"/>
    </source>
</evidence>
<evidence type="ECO:0000256" key="6">
    <source>
        <dbReference type="RuleBase" id="RU363126"/>
    </source>
</evidence>
<dbReference type="PANTHER" id="PTHR10736:SF65">
    <property type="entry name" value="BESTROPHIN 1, ISOFORM C-RELATED"/>
    <property type="match status" value="1"/>
</dbReference>
<comment type="similarity">
    <text evidence="5 6">Belongs to the anion channel-forming bestrophin (TC 1.A.46) family. Calcium-sensitive chloride channel subfamily.</text>
</comment>
<reference evidence="8" key="1">
    <citation type="submission" date="2025-08" db="UniProtKB">
        <authorList>
            <consortium name="RefSeq"/>
        </authorList>
    </citation>
    <scope>IDENTIFICATION</scope>
    <source>
        <tissue evidence="8">Whole organism</tissue>
    </source>
</reference>
<protein>
    <recommendedName>
        <fullName evidence="6">Bestrophin homolog</fullName>
    </recommendedName>
</protein>
<dbReference type="GO" id="GO:0005254">
    <property type="term" value="F:chloride channel activity"/>
    <property type="evidence" value="ECO:0007669"/>
    <property type="project" value="UniProtKB-KW"/>
</dbReference>
<dbReference type="Pfam" id="PF01062">
    <property type="entry name" value="Bestrophin"/>
    <property type="match status" value="1"/>
</dbReference>
<keyword evidence="6" id="KW-0868">Chloride</keyword>
<feature type="transmembrane region" description="Helical" evidence="6">
    <location>
        <begin position="227"/>
        <end position="252"/>
    </location>
</feature>
<dbReference type="InterPro" id="IPR000615">
    <property type="entry name" value="Bestrophin"/>
</dbReference>
<keyword evidence="3 6" id="KW-1133">Transmembrane helix</keyword>
<keyword evidence="6" id="KW-0869">Chloride channel</keyword>
<feature type="transmembrane region" description="Helical" evidence="6">
    <location>
        <begin position="101"/>
        <end position="117"/>
    </location>
</feature>
<feature type="transmembrane region" description="Helical" evidence="6">
    <location>
        <begin position="76"/>
        <end position="95"/>
    </location>
</feature>
<comment type="subcellular location">
    <subcellularLocation>
        <location evidence="6">Cell membrane</location>
        <topology evidence="6">Multi-pass membrane protein</topology>
    </subcellularLocation>
    <subcellularLocation>
        <location evidence="1">Membrane</location>
    </subcellularLocation>
</comment>
<accession>A0A8B7PD71</accession>
<dbReference type="OMA" id="CQLISWP"/>
<organism evidence="7 8">
    <name type="scientific">Hyalella azteca</name>
    <name type="common">Amphipod</name>
    <dbReference type="NCBI Taxonomy" id="294128"/>
    <lineage>
        <taxon>Eukaryota</taxon>
        <taxon>Metazoa</taxon>
        <taxon>Ecdysozoa</taxon>
        <taxon>Arthropoda</taxon>
        <taxon>Crustacea</taxon>
        <taxon>Multicrustacea</taxon>
        <taxon>Malacostraca</taxon>
        <taxon>Eumalacostraca</taxon>
        <taxon>Peracarida</taxon>
        <taxon>Amphipoda</taxon>
        <taxon>Senticaudata</taxon>
        <taxon>Talitrida</taxon>
        <taxon>Talitroidea</taxon>
        <taxon>Hyalellidae</taxon>
        <taxon>Hyalella</taxon>
    </lineage>
</organism>
<dbReference type="KEGG" id="hazt:108679826"/>
<dbReference type="InterPro" id="IPR021134">
    <property type="entry name" value="Bestrophin-like"/>
</dbReference>
<dbReference type="AlphaFoldDB" id="A0A8B7PD71"/>
<evidence type="ECO:0000256" key="5">
    <source>
        <dbReference type="ARBA" id="ARBA00034769"/>
    </source>
</evidence>
<keyword evidence="2 6" id="KW-0812">Transmembrane</keyword>
<keyword evidence="6" id="KW-0407">Ion channel</keyword>
<evidence type="ECO:0000256" key="4">
    <source>
        <dbReference type="ARBA" id="ARBA00023136"/>
    </source>
</evidence>
<feature type="transmembrane region" description="Helical" evidence="6">
    <location>
        <begin position="32"/>
        <end position="55"/>
    </location>
</feature>
<dbReference type="GeneID" id="108679826"/>
<evidence type="ECO:0000313" key="8">
    <source>
        <dbReference type="RefSeq" id="XP_018024043.2"/>
    </source>
</evidence>
<keyword evidence="6" id="KW-0813">Transport</keyword>
<comment type="function">
    <text evidence="6">Forms chloride channels.</text>
</comment>
<evidence type="ECO:0000256" key="2">
    <source>
        <dbReference type="ARBA" id="ARBA00022692"/>
    </source>
</evidence>
<evidence type="ECO:0000256" key="1">
    <source>
        <dbReference type="ARBA" id="ARBA00004370"/>
    </source>
</evidence>
<keyword evidence="4 6" id="KW-0472">Membrane</keyword>
<dbReference type="Proteomes" id="UP000694843">
    <property type="component" value="Unplaced"/>
</dbReference>
<keyword evidence="6" id="KW-1003">Cell membrane</keyword>
<evidence type="ECO:0000256" key="3">
    <source>
        <dbReference type="ARBA" id="ARBA00022989"/>
    </source>
</evidence>
<dbReference type="GO" id="GO:0005886">
    <property type="term" value="C:plasma membrane"/>
    <property type="evidence" value="ECO:0007669"/>
    <property type="project" value="UniProtKB-SubCell"/>
</dbReference>
<keyword evidence="7" id="KW-1185">Reference proteome</keyword>